<dbReference type="Proteomes" id="UP001276659">
    <property type="component" value="Unassembled WGS sequence"/>
</dbReference>
<organism evidence="4 5">
    <name type="scientific">Lepraria neglecta</name>
    <dbReference type="NCBI Taxonomy" id="209136"/>
    <lineage>
        <taxon>Eukaryota</taxon>
        <taxon>Fungi</taxon>
        <taxon>Dikarya</taxon>
        <taxon>Ascomycota</taxon>
        <taxon>Pezizomycotina</taxon>
        <taxon>Lecanoromycetes</taxon>
        <taxon>OSLEUM clade</taxon>
        <taxon>Lecanoromycetidae</taxon>
        <taxon>Lecanorales</taxon>
        <taxon>Lecanorineae</taxon>
        <taxon>Stereocaulaceae</taxon>
        <taxon>Lepraria</taxon>
    </lineage>
</organism>
<gene>
    <name evidence="4" type="ORF">OEA41_001350</name>
</gene>
<proteinExistence type="predicted"/>
<sequence length="147" mass="16279">MVQVEGIALPQAVSIVAVIGAGPSGLATARRLLEAGLNVTVFERKRKTGGTCFKRWFVTHKVIVEYLQQFSKDTQVEKNTKYNTNVINLEKKGTGWLVIATEALHPSGKKVARGSFPTERKSTAFLSHLKISITYNSFSFSMRSWCA</sequence>
<dbReference type="EMBL" id="JASNWA010000006">
    <property type="protein sequence ID" value="KAK3174106.1"/>
    <property type="molecule type" value="Genomic_DNA"/>
</dbReference>
<dbReference type="PANTHER" id="PTHR23023">
    <property type="entry name" value="DIMETHYLANILINE MONOOXYGENASE"/>
    <property type="match status" value="1"/>
</dbReference>
<keyword evidence="2" id="KW-0274">FAD</keyword>
<reference evidence="4" key="1">
    <citation type="submission" date="2022-11" db="EMBL/GenBank/DDBJ databases">
        <title>Chromosomal genome sequence assembly and mating type (MAT) locus characterization of the leprose asexual lichenized fungus Lepraria neglecta (Nyl.) Erichsen.</title>
        <authorList>
            <person name="Allen J.L."/>
            <person name="Pfeffer B."/>
        </authorList>
    </citation>
    <scope>NUCLEOTIDE SEQUENCE</scope>
    <source>
        <strain evidence="4">Allen 5258</strain>
    </source>
</reference>
<evidence type="ECO:0000256" key="1">
    <source>
        <dbReference type="ARBA" id="ARBA00022630"/>
    </source>
</evidence>
<dbReference type="InterPro" id="IPR036188">
    <property type="entry name" value="FAD/NAD-bd_sf"/>
</dbReference>
<evidence type="ECO:0000256" key="3">
    <source>
        <dbReference type="ARBA" id="ARBA00023002"/>
    </source>
</evidence>
<protein>
    <submittedName>
        <fullName evidence="4">Uncharacterized protein</fullName>
    </submittedName>
</protein>
<evidence type="ECO:0000313" key="5">
    <source>
        <dbReference type="Proteomes" id="UP001276659"/>
    </source>
</evidence>
<dbReference type="InterPro" id="IPR050346">
    <property type="entry name" value="FMO-like"/>
</dbReference>
<dbReference type="GO" id="GO:0016491">
    <property type="term" value="F:oxidoreductase activity"/>
    <property type="evidence" value="ECO:0007669"/>
    <property type="project" value="UniProtKB-KW"/>
</dbReference>
<name>A0AAE0DLF6_9LECA</name>
<keyword evidence="3" id="KW-0560">Oxidoreductase</keyword>
<dbReference type="PRINTS" id="PR00419">
    <property type="entry name" value="ADXRDTASE"/>
</dbReference>
<evidence type="ECO:0000256" key="2">
    <source>
        <dbReference type="ARBA" id="ARBA00022827"/>
    </source>
</evidence>
<dbReference type="Pfam" id="PF13450">
    <property type="entry name" value="NAD_binding_8"/>
    <property type="match status" value="1"/>
</dbReference>
<accession>A0AAE0DLF6</accession>
<dbReference type="Gene3D" id="3.50.50.60">
    <property type="entry name" value="FAD/NAD(P)-binding domain"/>
    <property type="match status" value="2"/>
</dbReference>
<comment type="caution">
    <text evidence="4">The sequence shown here is derived from an EMBL/GenBank/DDBJ whole genome shotgun (WGS) entry which is preliminary data.</text>
</comment>
<dbReference type="AlphaFoldDB" id="A0AAE0DLF6"/>
<keyword evidence="1" id="KW-0285">Flavoprotein</keyword>
<keyword evidence="5" id="KW-1185">Reference proteome</keyword>
<dbReference type="SUPFAM" id="SSF51905">
    <property type="entry name" value="FAD/NAD(P)-binding domain"/>
    <property type="match status" value="1"/>
</dbReference>
<evidence type="ECO:0000313" key="4">
    <source>
        <dbReference type="EMBL" id="KAK3174106.1"/>
    </source>
</evidence>